<evidence type="ECO:0000313" key="3">
    <source>
        <dbReference type="Proteomes" id="UP000294739"/>
    </source>
</evidence>
<evidence type="ECO:0000313" key="2">
    <source>
        <dbReference type="EMBL" id="TDD98893.1"/>
    </source>
</evidence>
<dbReference type="Pfam" id="PF16466">
    <property type="entry name" value="DUF5047"/>
    <property type="match status" value="1"/>
</dbReference>
<evidence type="ECO:0000259" key="1">
    <source>
        <dbReference type="Pfam" id="PF16466"/>
    </source>
</evidence>
<gene>
    <name evidence="2" type="ORF">E1269_28220</name>
</gene>
<dbReference type="EMBL" id="SMKZ01000064">
    <property type="protein sequence ID" value="TDD98893.1"/>
    <property type="molecule type" value="Genomic_DNA"/>
</dbReference>
<dbReference type="InterPro" id="IPR032490">
    <property type="entry name" value="DUF5047"/>
</dbReference>
<dbReference type="RefSeq" id="WP_131900918.1">
    <property type="nucleotide sequence ID" value="NZ_SMKZ01000064.1"/>
</dbReference>
<dbReference type="Proteomes" id="UP000294739">
    <property type="component" value="Unassembled WGS sequence"/>
</dbReference>
<dbReference type="OrthoDB" id="4320040at2"/>
<name>A0A4R5CKJ6_9ACTN</name>
<accession>A0A4R5CKJ6</accession>
<comment type="caution">
    <text evidence="2">The sequence shown here is derived from an EMBL/GenBank/DDBJ whole genome shotgun (WGS) entry which is preliminary data.</text>
</comment>
<keyword evidence="3" id="KW-1185">Reference proteome</keyword>
<organism evidence="2 3">
    <name type="scientific">Jiangella asiatica</name>
    <dbReference type="NCBI Taxonomy" id="2530372"/>
    <lineage>
        <taxon>Bacteria</taxon>
        <taxon>Bacillati</taxon>
        <taxon>Actinomycetota</taxon>
        <taxon>Actinomycetes</taxon>
        <taxon>Jiangellales</taxon>
        <taxon>Jiangellaceae</taxon>
        <taxon>Jiangella</taxon>
    </lineage>
</organism>
<feature type="domain" description="DUF5047" evidence="1">
    <location>
        <begin position="45"/>
        <end position="169"/>
    </location>
</feature>
<dbReference type="AlphaFoldDB" id="A0A4R5CKJ6"/>
<reference evidence="2 3" key="1">
    <citation type="submission" date="2019-03" db="EMBL/GenBank/DDBJ databases">
        <title>Draft genome sequences of novel Actinobacteria.</title>
        <authorList>
            <person name="Sahin N."/>
            <person name="Ay H."/>
            <person name="Saygin H."/>
        </authorList>
    </citation>
    <scope>NUCLEOTIDE SEQUENCE [LARGE SCALE GENOMIC DNA]</scope>
    <source>
        <strain evidence="2 3">5K138</strain>
    </source>
</reference>
<protein>
    <submittedName>
        <fullName evidence="2">DUF5047 domain-containing protein</fullName>
    </submittedName>
</protein>
<dbReference type="InParanoid" id="A0A4R5CKJ6"/>
<proteinExistence type="predicted"/>
<sequence>MRPVSQQFLDAVRDSHKMRAEVIAVPGHQTGVNPTGTQIKILGGNVVSDGTADVRASLDLTTEPALWPNDHTDVLAPYGQELFVRRGIEFGDRHVEWVSLGYFRVESPAQDAAPLGEVEVTAKDRMAAIVDGRLVAPVQFALGTTLQEAFEQLILDVYPSAVIDADFDMTSVVFNRNMVAEEDRYAFLRDLADAMAKDFYVDYRGIFVVKDRPDPAEPVFEVNAGRNGVLVEMSRELTREGVYNGVVATGEGADQTVPVRALAVDDDPASPTYWHGVNQYGLTFGKVPRFYSSQFLTTTQQAQAAAAKMLRDNLGLPFSLDLAAVPNPALEPFDPVRVLTRDHDYIHTLQTVTIPLTAGEPLTATTKDQTSIEIGLS</sequence>